<evidence type="ECO:0000256" key="2">
    <source>
        <dbReference type="ARBA" id="ARBA00022801"/>
    </source>
</evidence>
<sequence length="265" mass="28225">MGGEACQAWSMVSRRVLMRRPEPGLGEAVVSLIDREPVVFERALATWEALRALLEGAGWEVVVVTPADGDQPCPDGVFVGDAVTSVRGRVLLARSSVESRRPERAAIRRTLAARHVRAVPVRRPGTLEGGDLVLVDDTLYVGVGSRTNRAGFAQVVRRFSPALRVVPVPLHKSVQLDSGVSALPCGTVLGYPPLVDDPSVFAEFVPVPDRTGAQVFSLGDGRVLVSATAPGSAETVASLGYDPLPVDITEFEKREGTIPCLLAPF</sequence>
<dbReference type="GO" id="GO:0000052">
    <property type="term" value="P:citrulline metabolic process"/>
    <property type="evidence" value="ECO:0007669"/>
    <property type="project" value="TreeGrafter"/>
</dbReference>
<keyword evidence="2 3" id="KW-0378">Hydrolase</keyword>
<protein>
    <submittedName>
        <fullName evidence="3">N(G),N(G)-dimethylarginine dimethylaminohydrolase</fullName>
    </submittedName>
</protein>
<dbReference type="PANTHER" id="PTHR12737">
    <property type="entry name" value="DIMETHYLARGININE DIMETHYLAMINOHYDROLASE"/>
    <property type="match status" value="1"/>
</dbReference>
<dbReference type="Pfam" id="PF02274">
    <property type="entry name" value="ADI"/>
    <property type="match status" value="1"/>
</dbReference>
<proteinExistence type="inferred from homology"/>
<comment type="caution">
    <text evidence="3">The sequence shown here is derived from an EMBL/GenBank/DDBJ whole genome shotgun (WGS) entry which is preliminary data.</text>
</comment>
<evidence type="ECO:0000256" key="1">
    <source>
        <dbReference type="ARBA" id="ARBA00008532"/>
    </source>
</evidence>
<dbReference type="STRING" id="1089455.MOPEL_113_00350"/>
<dbReference type="Proteomes" id="UP000004367">
    <property type="component" value="Unassembled WGS sequence"/>
</dbReference>
<evidence type="ECO:0000313" key="4">
    <source>
        <dbReference type="Proteomes" id="UP000004367"/>
    </source>
</evidence>
<dbReference type="PANTHER" id="PTHR12737:SF9">
    <property type="entry name" value="DIMETHYLARGININASE"/>
    <property type="match status" value="1"/>
</dbReference>
<accession>H5UUE7</accession>
<comment type="similarity">
    <text evidence="1">Belongs to the DDAH family.</text>
</comment>
<evidence type="ECO:0000313" key="3">
    <source>
        <dbReference type="EMBL" id="GAB49355.1"/>
    </source>
</evidence>
<gene>
    <name evidence="3" type="primary">ddaH</name>
    <name evidence="3" type="ORF">MOPEL_113_00350</name>
</gene>
<dbReference type="EMBL" id="BAFE01000084">
    <property type="protein sequence ID" value="GAB49355.1"/>
    <property type="molecule type" value="Genomic_DNA"/>
</dbReference>
<keyword evidence="4" id="KW-1185">Reference proteome</keyword>
<dbReference type="AlphaFoldDB" id="H5UUE7"/>
<organism evidence="3 4">
    <name type="scientific">Mobilicoccus pelagius NBRC 104925</name>
    <dbReference type="NCBI Taxonomy" id="1089455"/>
    <lineage>
        <taxon>Bacteria</taxon>
        <taxon>Bacillati</taxon>
        <taxon>Actinomycetota</taxon>
        <taxon>Actinomycetes</taxon>
        <taxon>Micrococcales</taxon>
        <taxon>Dermatophilaceae</taxon>
        <taxon>Mobilicoccus</taxon>
    </lineage>
</organism>
<reference evidence="3 4" key="1">
    <citation type="submission" date="2012-02" db="EMBL/GenBank/DDBJ databases">
        <title>Whole genome shotgun sequence of Mobilicoccus pelagius NBRC 104925.</title>
        <authorList>
            <person name="Yoshida Y."/>
            <person name="Hosoyama A."/>
            <person name="Tsuchikane K."/>
            <person name="Katsumata H."/>
            <person name="Yamazaki S."/>
            <person name="Fujita N."/>
        </authorList>
    </citation>
    <scope>NUCLEOTIDE SEQUENCE [LARGE SCALE GENOMIC DNA]</scope>
    <source>
        <strain evidence="3 4">NBRC 104925</strain>
    </source>
</reference>
<dbReference type="eggNOG" id="COG1834">
    <property type="taxonomic scope" value="Bacteria"/>
</dbReference>
<dbReference type="Gene3D" id="3.75.10.10">
    <property type="entry name" value="L-arginine/glycine Amidinotransferase, Chain A"/>
    <property type="match status" value="1"/>
</dbReference>
<dbReference type="GO" id="GO:0016597">
    <property type="term" value="F:amino acid binding"/>
    <property type="evidence" value="ECO:0007669"/>
    <property type="project" value="TreeGrafter"/>
</dbReference>
<dbReference type="GO" id="GO:0006525">
    <property type="term" value="P:arginine metabolic process"/>
    <property type="evidence" value="ECO:0007669"/>
    <property type="project" value="TreeGrafter"/>
</dbReference>
<dbReference type="GO" id="GO:0045429">
    <property type="term" value="P:positive regulation of nitric oxide biosynthetic process"/>
    <property type="evidence" value="ECO:0007669"/>
    <property type="project" value="TreeGrafter"/>
</dbReference>
<dbReference type="InterPro" id="IPR033199">
    <property type="entry name" value="DDAH-like"/>
</dbReference>
<dbReference type="GO" id="GO:0016403">
    <property type="term" value="F:dimethylargininase activity"/>
    <property type="evidence" value="ECO:0007669"/>
    <property type="project" value="TreeGrafter"/>
</dbReference>
<name>H5UUE7_9MICO</name>
<dbReference type="SUPFAM" id="SSF55909">
    <property type="entry name" value="Pentein"/>
    <property type="match status" value="1"/>
</dbReference>